<dbReference type="EMBL" id="JARXVQ010000001">
    <property type="protein sequence ID" value="MDH6180322.1"/>
    <property type="molecule type" value="Genomic_DNA"/>
</dbReference>
<organism evidence="5 6">
    <name type="scientific">Antiquaquibacter oligotrophicus</name>
    <dbReference type="NCBI Taxonomy" id="2880260"/>
    <lineage>
        <taxon>Bacteria</taxon>
        <taxon>Bacillati</taxon>
        <taxon>Actinomycetota</taxon>
        <taxon>Actinomycetes</taxon>
        <taxon>Micrococcales</taxon>
        <taxon>Microbacteriaceae</taxon>
        <taxon>Antiquaquibacter</taxon>
    </lineage>
</organism>
<evidence type="ECO:0000256" key="4">
    <source>
        <dbReference type="RuleBase" id="RU003690"/>
    </source>
</evidence>
<proteinExistence type="inferred from homology"/>
<evidence type="ECO:0000256" key="1">
    <source>
        <dbReference type="ARBA" id="ARBA00010838"/>
    </source>
</evidence>
<dbReference type="GO" id="GO:0008422">
    <property type="term" value="F:beta-glucosidase activity"/>
    <property type="evidence" value="ECO:0007669"/>
    <property type="project" value="UniProtKB-EC"/>
</dbReference>
<dbReference type="Proteomes" id="UP001160142">
    <property type="component" value="Unassembled WGS sequence"/>
</dbReference>
<keyword evidence="6" id="KW-1185">Reference proteome</keyword>
<dbReference type="RefSeq" id="WP_322132683.1">
    <property type="nucleotide sequence ID" value="NZ_CP085036.1"/>
</dbReference>
<dbReference type="PANTHER" id="PTHR10353:SF36">
    <property type="entry name" value="LP05116P"/>
    <property type="match status" value="1"/>
</dbReference>
<dbReference type="PRINTS" id="PR00131">
    <property type="entry name" value="GLHYDRLASE1"/>
</dbReference>
<dbReference type="Gene3D" id="3.20.20.80">
    <property type="entry name" value="Glycosidases"/>
    <property type="match status" value="1"/>
</dbReference>
<protein>
    <submittedName>
        <fullName evidence="5">Beta-glucosidase</fullName>
        <ecNumber evidence="5">3.2.1.21</ecNumber>
    </submittedName>
</protein>
<evidence type="ECO:0000256" key="2">
    <source>
        <dbReference type="ARBA" id="ARBA00022801"/>
    </source>
</evidence>
<evidence type="ECO:0000313" key="5">
    <source>
        <dbReference type="EMBL" id="MDH6180322.1"/>
    </source>
</evidence>
<sequence>MIDPEAIAARLPPGFLIGVATAATQIEGAIHEGGRGESTWDVFARQPGRIADGSTTEITTDHVHRFREDVALLRDLGVDAYRFSLGWPRILPDGRGPARAEGIAFYDRLLDALLEAGISPVVTLFHWDVPEPLQRAGGWMNRDTAYRLADFATVAAEAFGDRVDKWITLNEPTTVSLNGYALGIHAPGESLLFDSLTSVHHQLLGHGLSVTALRAAGVRGEIGVTNVHSPVSSARRGFLGDQYTRVFDLVHNRIYADPILLGRYPRFPLLARKEFRALRETDPADLAIIHQPLDFYGVNYYMPTRIAVGPPEDSSTPDGEAEAMRDLPFHLAPWPEYPTTGFGWPIAPHFLADTLRDHTRRYGSALPPVYITEGGASFPDAPGPDGRVDDTERISYLAGHLNAALSVPEVDLRGYFVWTLMDNWEWAAGFTQRFGLVHVDFDSLVRTPKASFEWLQRVQSSRMR</sequence>
<comment type="similarity">
    <text evidence="1 4">Belongs to the glycosyl hydrolase 1 family.</text>
</comment>
<dbReference type="InterPro" id="IPR001360">
    <property type="entry name" value="Glyco_hydro_1"/>
</dbReference>
<dbReference type="PANTHER" id="PTHR10353">
    <property type="entry name" value="GLYCOSYL HYDROLASE"/>
    <property type="match status" value="1"/>
</dbReference>
<accession>A0ABT6KJZ1</accession>
<evidence type="ECO:0000256" key="3">
    <source>
        <dbReference type="ARBA" id="ARBA00023295"/>
    </source>
</evidence>
<keyword evidence="2 5" id="KW-0378">Hydrolase</keyword>
<gene>
    <name evidence="5" type="ORF">M2152_000504</name>
</gene>
<dbReference type="EC" id="3.2.1.21" evidence="5"/>
<dbReference type="Pfam" id="PF00232">
    <property type="entry name" value="Glyco_hydro_1"/>
    <property type="match status" value="1"/>
</dbReference>
<dbReference type="InterPro" id="IPR017853">
    <property type="entry name" value="GH"/>
</dbReference>
<name>A0ABT6KJZ1_9MICO</name>
<keyword evidence="3 5" id="KW-0326">Glycosidase</keyword>
<comment type="caution">
    <text evidence="5">The sequence shown here is derived from an EMBL/GenBank/DDBJ whole genome shotgun (WGS) entry which is preliminary data.</text>
</comment>
<evidence type="ECO:0000313" key="6">
    <source>
        <dbReference type="Proteomes" id="UP001160142"/>
    </source>
</evidence>
<reference evidence="5 6" key="1">
    <citation type="submission" date="2023-04" db="EMBL/GenBank/DDBJ databases">
        <title>Genome Encyclopedia of Bacteria and Archaea VI: Functional Genomics of Type Strains.</title>
        <authorList>
            <person name="Whitman W."/>
        </authorList>
    </citation>
    <scope>NUCLEOTIDE SEQUENCE [LARGE SCALE GENOMIC DNA]</scope>
    <source>
        <strain evidence="5 6">SG_E_30_P1</strain>
    </source>
</reference>
<dbReference type="SUPFAM" id="SSF51445">
    <property type="entry name" value="(Trans)glycosidases"/>
    <property type="match status" value="1"/>
</dbReference>